<feature type="transmembrane region" description="Helical" evidence="1">
    <location>
        <begin position="64"/>
        <end position="80"/>
    </location>
</feature>
<feature type="transmembrane region" description="Helical" evidence="1">
    <location>
        <begin position="100"/>
        <end position="125"/>
    </location>
</feature>
<dbReference type="Proteomes" id="UP000250272">
    <property type="component" value="Chromosome"/>
</dbReference>
<keyword evidence="1" id="KW-0812">Transmembrane</keyword>
<dbReference type="RefSeq" id="WP_088864382.1">
    <property type="nucleotide sequence ID" value="NZ_CP015101.1"/>
</dbReference>
<accession>A0A2Z2MI00</accession>
<dbReference type="GeneID" id="33325679"/>
<gene>
    <name evidence="2" type="ORF">A3L01_02875</name>
</gene>
<proteinExistence type="predicted"/>
<organism evidence="2 3">
    <name type="scientific">Thermococcus barossii</name>
    <dbReference type="NCBI Taxonomy" id="54077"/>
    <lineage>
        <taxon>Archaea</taxon>
        <taxon>Methanobacteriati</taxon>
        <taxon>Methanobacteriota</taxon>
        <taxon>Thermococci</taxon>
        <taxon>Thermococcales</taxon>
        <taxon>Thermococcaceae</taxon>
        <taxon>Thermococcus</taxon>
    </lineage>
</organism>
<sequence>MDIFGVMNGIKGFFEVIVPIIKKPHREAIITNVPVFRRLNWEMEEVIHNTLYYLGGPPTRKDNILNLAVLILAILGFPLLEKYLLRDDITQYMTQQNRQLAISISNVFIYCFILISFLAIILIAYRENLIMSIFPNYTLITDFRLNFPGKKLNKLRTASYLLLFLTISGIVQIFMILFSIQALKLEYSEILPQILVWSLVWVFIFYRVDRSISNRIWAYHMISLLELRRLPYVELGLSDGYKIKGLILDPFTDKTYLIMIDPDDYMTRFFVPWDQIRWFKLKTKIQKA</sequence>
<reference evidence="2 3" key="1">
    <citation type="submission" date="2016-04" db="EMBL/GenBank/DDBJ databases">
        <title>Complete genome sequence of Thermococcus barossii type strain SHCK-94.</title>
        <authorList>
            <person name="Oger P.M."/>
        </authorList>
    </citation>
    <scope>NUCLEOTIDE SEQUENCE [LARGE SCALE GENOMIC DNA]</scope>
    <source>
        <strain evidence="2 3">SHCK-94</strain>
    </source>
</reference>
<keyword evidence="3" id="KW-1185">Reference proteome</keyword>
<evidence type="ECO:0000313" key="2">
    <source>
        <dbReference type="EMBL" id="ASJ04355.1"/>
    </source>
</evidence>
<name>A0A2Z2MI00_9EURY</name>
<evidence type="ECO:0000256" key="1">
    <source>
        <dbReference type="SAM" id="Phobius"/>
    </source>
</evidence>
<evidence type="ECO:0000313" key="3">
    <source>
        <dbReference type="Proteomes" id="UP000250272"/>
    </source>
</evidence>
<protein>
    <submittedName>
        <fullName evidence="2">Uncharacterized protein</fullName>
    </submittedName>
</protein>
<dbReference type="KEGG" id="tbs:A3L01_02875"/>
<dbReference type="EMBL" id="CP015101">
    <property type="protein sequence ID" value="ASJ04355.1"/>
    <property type="molecule type" value="Genomic_DNA"/>
</dbReference>
<keyword evidence="1" id="KW-0472">Membrane</keyword>
<feature type="transmembrane region" description="Helical" evidence="1">
    <location>
        <begin position="190"/>
        <end position="208"/>
    </location>
</feature>
<keyword evidence="1" id="KW-1133">Transmembrane helix</keyword>
<dbReference type="AlphaFoldDB" id="A0A2Z2MI00"/>
<feature type="transmembrane region" description="Helical" evidence="1">
    <location>
        <begin position="160"/>
        <end position="178"/>
    </location>
</feature>